<name>A0A165RMC8_9FLAO</name>
<dbReference type="OrthoDB" id="9799199at2"/>
<evidence type="ECO:0000313" key="5">
    <source>
        <dbReference type="Proteomes" id="UP000183077"/>
    </source>
</evidence>
<reference evidence="3 5" key="2">
    <citation type="submission" date="2016-10" db="EMBL/GenBank/DDBJ databases">
        <authorList>
            <person name="de Groot N.N."/>
        </authorList>
    </citation>
    <scope>NUCLEOTIDE SEQUENCE [LARGE SCALE GENOMIC DNA]</scope>
    <source>
        <strain evidence="3 5">DSM 23048</strain>
    </source>
</reference>
<keyword evidence="2" id="KW-0548">Nucleotidyltransferase</keyword>
<keyword evidence="1" id="KW-0812">Transmembrane</keyword>
<accession>A0A165RMC8</accession>
<reference evidence="2 4" key="1">
    <citation type="submission" date="2016-01" db="EMBL/GenBank/DDBJ databases">
        <title>Whole genome sequencing of Myroides marinus L41.</title>
        <authorList>
            <person name="Hong K.W."/>
        </authorList>
    </citation>
    <scope>NUCLEOTIDE SEQUENCE [LARGE SCALE GENOMIC DNA]</scope>
    <source>
        <strain evidence="2 4">L41</strain>
    </source>
</reference>
<feature type="transmembrane region" description="Helical" evidence="1">
    <location>
        <begin position="173"/>
        <end position="191"/>
    </location>
</feature>
<feature type="transmembrane region" description="Helical" evidence="1">
    <location>
        <begin position="20"/>
        <end position="42"/>
    </location>
</feature>
<evidence type="ECO:0000313" key="4">
    <source>
        <dbReference type="Proteomes" id="UP000076630"/>
    </source>
</evidence>
<dbReference type="GeneID" id="82257257"/>
<dbReference type="PANTHER" id="PTHR43535:SF1">
    <property type="entry name" value="PHOSPHATIDATE CYTIDYLYLTRANSFERASE"/>
    <property type="match status" value="1"/>
</dbReference>
<protein>
    <submittedName>
        <fullName evidence="2">Phosphatidate cytidylyltransferase</fullName>
    </submittedName>
</protein>
<evidence type="ECO:0000313" key="2">
    <source>
        <dbReference type="EMBL" id="KZE83643.1"/>
    </source>
</evidence>
<dbReference type="Proteomes" id="UP000183077">
    <property type="component" value="Unassembled WGS sequence"/>
</dbReference>
<organism evidence="2 4">
    <name type="scientific">Myroides marinus</name>
    <dbReference type="NCBI Taxonomy" id="703342"/>
    <lineage>
        <taxon>Bacteria</taxon>
        <taxon>Pseudomonadati</taxon>
        <taxon>Bacteroidota</taxon>
        <taxon>Flavobacteriia</taxon>
        <taxon>Flavobacteriales</taxon>
        <taxon>Flavobacteriaceae</taxon>
        <taxon>Myroides</taxon>
    </lineage>
</organism>
<keyword evidence="1" id="KW-1133">Transmembrane helix</keyword>
<keyword evidence="2" id="KW-0808">Transferase</keyword>
<keyword evidence="4" id="KW-1185">Reference proteome</keyword>
<dbReference type="Proteomes" id="UP000076630">
    <property type="component" value="Unassembled WGS sequence"/>
</dbReference>
<dbReference type="Pfam" id="PF01148">
    <property type="entry name" value="CTP_transf_1"/>
    <property type="match status" value="1"/>
</dbReference>
<dbReference type="RefSeq" id="WP_038988207.1">
    <property type="nucleotide sequence ID" value="NZ_FNYS01000008.1"/>
</dbReference>
<proteinExistence type="predicted"/>
<dbReference type="GO" id="GO:0009273">
    <property type="term" value="P:peptidoglycan-based cell wall biogenesis"/>
    <property type="evidence" value="ECO:0007669"/>
    <property type="project" value="TreeGrafter"/>
</dbReference>
<feature type="transmembrane region" description="Helical" evidence="1">
    <location>
        <begin position="197"/>
        <end position="219"/>
    </location>
</feature>
<feature type="transmembrane region" description="Helical" evidence="1">
    <location>
        <begin position="84"/>
        <end position="100"/>
    </location>
</feature>
<dbReference type="GO" id="GO:0016779">
    <property type="term" value="F:nucleotidyltransferase activity"/>
    <property type="evidence" value="ECO:0007669"/>
    <property type="project" value="UniProtKB-KW"/>
</dbReference>
<dbReference type="AlphaFoldDB" id="A0A165RMC8"/>
<dbReference type="EMBL" id="FNYS01000008">
    <property type="protein sequence ID" value="SEI98582.1"/>
    <property type="molecule type" value="Genomic_DNA"/>
</dbReference>
<dbReference type="PANTHER" id="PTHR43535">
    <property type="entry name" value="PHOSPHATIDATE CYTIDYLYLTRANSFERASE"/>
    <property type="match status" value="1"/>
</dbReference>
<dbReference type="GO" id="GO:0005886">
    <property type="term" value="C:plasma membrane"/>
    <property type="evidence" value="ECO:0007669"/>
    <property type="project" value="TreeGrafter"/>
</dbReference>
<keyword evidence="1" id="KW-0472">Membrane</keyword>
<sequence length="263" mass="29900">MNKEGKFSDVPLRVRTWCYIIVVFAVALLHSYTLLTFILFLLYWGQRELYTIAMPKVKLKQVLPILSSIVIGISIYLLSINQSIWIITGYAFITHLLLYIKHRSYLFYLIIATFYLISIPILYYIGSGDMGYKYLILLVVPMELNDVSQYMAGKLFGKTKITPNISPNKTLEGVIGGILMTTVIFNLMYFLLFGEAITLKTIVLAMVLSFLGFLGDLTFSLTKRKANVKDTGTLLPGHGGLLDRVDSLLYTTPLFYIVMLWLN</sequence>
<gene>
    <name evidence="2" type="ORF">AV926_04480</name>
    <name evidence="3" type="ORF">SAMN04488018_108127</name>
</gene>
<evidence type="ECO:0000313" key="3">
    <source>
        <dbReference type="EMBL" id="SEI98582.1"/>
    </source>
</evidence>
<feature type="transmembrane region" description="Helical" evidence="1">
    <location>
        <begin position="105"/>
        <end position="126"/>
    </location>
</feature>
<evidence type="ECO:0000256" key="1">
    <source>
        <dbReference type="SAM" id="Phobius"/>
    </source>
</evidence>
<feature type="transmembrane region" description="Helical" evidence="1">
    <location>
        <begin position="62"/>
        <end position="78"/>
    </location>
</feature>
<dbReference type="EMBL" id="LQNU01000037">
    <property type="protein sequence ID" value="KZE83643.1"/>
    <property type="molecule type" value="Genomic_DNA"/>
</dbReference>